<dbReference type="PRINTS" id="PR00888">
    <property type="entry name" value="SM22CALPONIN"/>
</dbReference>
<dbReference type="InterPro" id="IPR003096">
    <property type="entry name" value="SM22_calponin"/>
</dbReference>
<dbReference type="InterPro" id="IPR001715">
    <property type="entry name" value="CH_dom"/>
</dbReference>
<dbReference type="InterPro" id="IPR050606">
    <property type="entry name" value="Calponin-like"/>
</dbReference>
<dbReference type="AlphaFoldDB" id="A0A7M7KQA2"/>
<dbReference type="RefSeq" id="XP_022668415.1">
    <property type="nucleotide sequence ID" value="XM_022812680.1"/>
</dbReference>
<dbReference type="GO" id="GO:0007015">
    <property type="term" value="P:actin filament organization"/>
    <property type="evidence" value="ECO:0007669"/>
    <property type="project" value="TreeGrafter"/>
</dbReference>
<dbReference type="InterPro" id="IPR036872">
    <property type="entry name" value="CH_dom_sf"/>
</dbReference>
<proteinExistence type="predicted"/>
<dbReference type="EnsemblMetazoa" id="XM_022812679">
    <property type="protein sequence ID" value="XP_022668414"/>
    <property type="gene ID" value="LOC111253382"/>
</dbReference>
<dbReference type="RefSeq" id="XP_022668417.1">
    <property type="nucleotide sequence ID" value="XM_022812682.1"/>
</dbReference>
<sequence length="189" mass="21440">MNEISPSTKEPQPGDRDPNKESRILMWIWNCLGKVSNTDYDQYLKDGVVLCHLMNFLETNSVPGTIEAGTDHKTKRVNIVHFLRAAQAYGVPRELLFDPEDLLYLRHVPRVTRCLYALGRCAESKPDYTGPRLGEEPADPLNMATQRRAGMPVGDDIYVAHVDIKSKIQRLRQQEAGHLPAPKTLSLYR</sequence>
<dbReference type="SMART" id="SM00033">
    <property type="entry name" value="CH"/>
    <property type="match status" value="1"/>
</dbReference>
<dbReference type="KEGG" id="vde:111253382"/>
<dbReference type="PANTHER" id="PTHR47385:SF24">
    <property type="entry name" value="MUSCLE-SPECIFIC PROTEIN 20"/>
    <property type="match status" value="1"/>
</dbReference>
<dbReference type="Proteomes" id="UP000594260">
    <property type="component" value="Unplaced"/>
</dbReference>
<dbReference type="Gene3D" id="1.10.418.10">
    <property type="entry name" value="Calponin-like domain"/>
    <property type="match status" value="1"/>
</dbReference>
<dbReference type="RefSeq" id="XP_022668416.1">
    <property type="nucleotide sequence ID" value="XM_022812681.1"/>
</dbReference>
<dbReference type="GO" id="GO:0015629">
    <property type="term" value="C:actin cytoskeleton"/>
    <property type="evidence" value="ECO:0007669"/>
    <property type="project" value="TreeGrafter"/>
</dbReference>
<dbReference type="RefSeq" id="XP_022668413.1">
    <property type="nucleotide sequence ID" value="XM_022812678.1"/>
</dbReference>
<dbReference type="OMA" id="ILLWIWN"/>
<dbReference type="SUPFAM" id="SSF47576">
    <property type="entry name" value="Calponin-homology domain, CH-domain"/>
    <property type="match status" value="1"/>
</dbReference>
<accession>A0A7M7KQA2</accession>
<organism evidence="2 3">
    <name type="scientific">Varroa destructor</name>
    <name type="common">Honeybee mite</name>
    <dbReference type="NCBI Taxonomy" id="109461"/>
    <lineage>
        <taxon>Eukaryota</taxon>
        <taxon>Metazoa</taxon>
        <taxon>Ecdysozoa</taxon>
        <taxon>Arthropoda</taxon>
        <taxon>Chelicerata</taxon>
        <taxon>Arachnida</taxon>
        <taxon>Acari</taxon>
        <taxon>Parasitiformes</taxon>
        <taxon>Mesostigmata</taxon>
        <taxon>Gamasina</taxon>
        <taxon>Dermanyssoidea</taxon>
        <taxon>Varroidae</taxon>
        <taxon>Varroa</taxon>
    </lineage>
</organism>
<dbReference type="EnsemblMetazoa" id="XM_022812678">
    <property type="protein sequence ID" value="XP_022668413"/>
    <property type="gene ID" value="LOC111253382"/>
</dbReference>
<dbReference type="InParanoid" id="A0A7M7KQA2"/>
<reference evidence="2" key="1">
    <citation type="submission" date="2021-01" db="UniProtKB">
        <authorList>
            <consortium name="EnsemblMetazoa"/>
        </authorList>
    </citation>
    <scope>IDENTIFICATION</scope>
</reference>
<name>A0A7M7KQA2_VARDE</name>
<dbReference type="PROSITE" id="PS50021">
    <property type="entry name" value="CH"/>
    <property type="match status" value="1"/>
</dbReference>
<protein>
    <recommendedName>
        <fullName evidence="1">Calponin-homology (CH) domain-containing protein</fullName>
    </recommendedName>
</protein>
<dbReference type="OrthoDB" id="15627at2759"/>
<evidence type="ECO:0000313" key="2">
    <source>
        <dbReference type="EnsemblMetazoa" id="XP_022668417"/>
    </source>
</evidence>
<dbReference type="PANTHER" id="PTHR47385">
    <property type="entry name" value="CALPONIN"/>
    <property type="match status" value="1"/>
</dbReference>
<dbReference type="EnsemblMetazoa" id="XM_022812682">
    <property type="protein sequence ID" value="XP_022668417"/>
    <property type="gene ID" value="LOC111253382"/>
</dbReference>
<evidence type="ECO:0000259" key="1">
    <source>
        <dbReference type="PROSITE" id="PS50021"/>
    </source>
</evidence>
<evidence type="ECO:0000313" key="3">
    <source>
        <dbReference type="Proteomes" id="UP000594260"/>
    </source>
</evidence>
<feature type="domain" description="Calponin-homology (CH)" evidence="1">
    <location>
        <begin position="18"/>
        <end position="122"/>
    </location>
</feature>
<dbReference type="GeneID" id="111253382"/>
<dbReference type="Pfam" id="PF00307">
    <property type="entry name" value="CH"/>
    <property type="match status" value="1"/>
</dbReference>
<dbReference type="EnsemblMetazoa" id="XM_022812681">
    <property type="protein sequence ID" value="XP_022668416"/>
    <property type="gene ID" value="LOC111253382"/>
</dbReference>
<dbReference type="EnsemblMetazoa" id="XM_022812680">
    <property type="protein sequence ID" value="XP_022668415"/>
    <property type="gene ID" value="LOC111253382"/>
</dbReference>
<dbReference type="GO" id="GO:0051015">
    <property type="term" value="F:actin filament binding"/>
    <property type="evidence" value="ECO:0007669"/>
    <property type="project" value="TreeGrafter"/>
</dbReference>
<dbReference type="RefSeq" id="XP_022668414.1">
    <property type="nucleotide sequence ID" value="XM_022812679.1"/>
</dbReference>
<keyword evidence="3" id="KW-1185">Reference proteome</keyword>